<dbReference type="InterPro" id="IPR008927">
    <property type="entry name" value="6-PGluconate_DH-like_C_sf"/>
</dbReference>
<name>D1YWY9_METPS</name>
<gene>
    <name evidence="10" type="ordered locus">MCP_0889</name>
</gene>
<dbReference type="InterPro" id="IPR028359">
    <property type="entry name" value="UDP_ManNAc/GlcNAc_DH"/>
</dbReference>
<evidence type="ECO:0000256" key="1">
    <source>
        <dbReference type="ARBA" id="ARBA00006601"/>
    </source>
</evidence>
<dbReference type="GeneID" id="8680920"/>
<evidence type="ECO:0000259" key="9">
    <source>
        <dbReference type="SMART" id="SM00984"/>
    </source>
</evidence>
<dbReference type="PANTHER" id="PTHR43491:SF2">
    <property type="entry name" value="UDP-N-ACETYL-D-MANNOSAMINE DEHYDROGENASE"/>
    <property type="match status" value="1"/>
</dbReference>
<evidence type="ECO:0000256" key="5">
    <source>
        <dbReference type="ARBA" id="ARBA00023027"/>
    </source>
</evidence>
<evidence type="ECO:0000256" key="2">
    <source>
        <dbReference type="ARBA" id="ARBA00012935"/>
    </source>
</evidence>
<dbReference type="GO" id="GO:0089714">
    <property type="term" value="F:UDP-N-acetyl-D-mannosamine dehydrogenase activity"/>
    <property type="evidence" value="ECO:0007669"/>
    <property type="project" value="UniProtKB-EC"/>
</dbReference>
<dbReference type="InterPro" id="IPR014027">
    <property type="entry name" value="UDP-Glc/GDP-Man_DH_C"/>
</dbReference>
<keyword evidence="4" id="KW-0560">Oxidoreductase</keyword>
<dbReference type="RefSeq" id="WP_012899640.1">
    <property type="nucleotide sequence ID" value="NC_013665.1"/>
</dbReference>
<dbReference type="AlphaFoldDB" id="D1YWY9"/>
<dbReference type="InterPro" id="IPR036291">
    <property type="entry name" value="NAD(P)-bd_dom_sf"/>
</dbReference>
<dbReference type="Proteomes" id="UP000001882">
    <property type="component" value="Chromosome"/>
</dbReference>
<reference evidence="10 11" key="2">
    <citation type="journal article" date="2008" name="Int. J. Syst. Evol. Microbiol.">
        <title>Methanocella paludicola gen. nov., sp. nov., a methane-producing archaeon, the first isolate of the lineage 'Rice Cluster I', and proposal of the new archaeal order Methanocellales ord. nov.</title>
        <authorList>
            <person name="Sakai S."/>
            <person name="Imachi H."/>
            <person name="Hanada S."/>
            <person name="Ohashi A."/>
            <person name="Harada H."/>
            <person name="Kamagata Y."/>
        </authorList>
    </citation>
    <scope>NUCLEOTIDE SEQUENCE [LARGE SCALE GENOMIC DNA]</scope>
    <source>
        <strain evidence="11">DSM 17711 / JCM 13418 / NBRC 101707 / SANAE</strain>
    </source>
</reference>
<evidence type="ECO:0000313" key="10">
    <source>
        <dbReference type="EMBL" id="BAI60961.1"/>
    </source>
</evidence>
<dbReference type="PIRSF" id="PIRSF000124">
    <property type="entry name" value="UDPglc_GDPman_dh"/>
    <property type="match status" value="1"/>
</dbReference>
<dbReference type="InterPro" id="IPR014026">
    <property type="entry name" value="UDP-Glc/GDP-Man_DH_dimer"/>
</dbReference>
<evidence type="ECO:0000313" key="11">
    <source>
        <dbReference type="Proteomes" id="UP000001882"/>
    </source>
</evidence>
<evidence type="ECO:0000256" key="8">
    <source>
        <dbReference type="PIRNR" id="PIRNR000124"/>
    </source>
</evidence>
<reference evidence="11" key="3">
    <citation type="journal article" date="2011" name="PLoS ONE">
        <title>Genome sequence of a mesophilic hydrogenotrophic methanogen Methanocella paludicola, the first cultivated representative of the order Methanocellales.</title>
        <authorList>
            <person name="Sakai S."/>
            <person name="Takaki Y."/>
            <person name="Shimamura S."/>
            <person name="Sekine M."/>
            <person name="Tajima T."/>
            <person name="Kosugi H."/>
            <person name="Ichikawa N."/>
            <person name="Tasumi E."/>
            <person name="Hiraki A.T."/>
            <person name="Shimizu A."/>
            <person name="Kato Y."/>
            <person name="Nishiko R."/>
            <person name="Mori K."/>
            <person name="Fujita N."/>
            <person name="Imachi H."/>
            <person name="Takai K."/>
        </authorList>
    </citation>
    <scope>NUCLEOTIDE SEQUENCE [LARGE SCALE GENOMIC DNA]</scope>
    <source>
        <strain evidence="11">DSM 17711 / JCM 13418 / NBRC 101707 / SANAE</strain>
    </source>
</reference>
<proteinExistence type="inferred from homology"/>
<dbReference type="GO" id="GO:0051287">
    <property type="term" value="F:NAD binding"/>
    <property type="evidence" value="ECO:0007669"/>
    <property type="project" value="InterPro"/>
</dbReference>
<dbReference type="NCBIfam" id="TIGR03026">
    <property type="entry name" value="NDP-sugDHase"/>
    <property type="match status" value="1"/>
</dbReference>
<keyword evidence="5" id="KW-0520">NAD</keyword>
<dbReference type="InterPro" id="IPR001732">
    <property type="entry name" value="UDP-Glc/GDP-Man_DH_N"/>
</dbReference>
<comment type="catalytic activity">
    <reaction evidence="7">
        <text>UDP-N-acetyl-alpha-D-mannosamine + 2 NAD(+) + H2O = UDP-N-acetyl-alpha-D-mannosaminouronate + 2 NADH + 3 H(+)</text>
        <dbReference type="Rhea" id="RHEA:25780"/>
        <dbReference type="ChEBI" id="CHEBI:15377"/>
        <dbReference type="ChEBI" id="CHEBI:15378"/>
        <dbReference type="ChEBI" id="CHEBI:57540"/>
        <dbReference type="ChEBI" id="CHEBI:57945"/>
        <dbReference type="ChEBI" id="CHEBI:68623"/>
        <dbReference type="ChEBI" id="CHEBI:70731"/>
        <dbReference type="EC" id="1.1.1.336"/>
    </reaction>
</comment>
<keyword evidence="11" id="KW-1185">Reference proteome</keyword>
<dbReference type="PANTHER" id="PTHR43491">
    <property type="entry name" value="UDP-N-ACETYL-D-MANNOSAMINE DEHYDROGENASE"/>
    <property type="match status" value="1"/>
</dbReference>
<dbReference type="InterPro" id="IPR017476">
    <property type="entry name" value="UDP-Glc/GDP-Man"/>
</dbReference>
<dbReference type="InParanoid" id="D1YWY9"/>
<dbReference type="GO" id="GO:0000271">
    <property type="term" value="P:polysaccharide biosynthetic process"/>
    <property type="evidence" value="ECO:0007669"/>
    <property type="project" value="InterPro"/>
</dbReference>
<organism evidence="10 11">
    <name type="scientific">Methanocella paludicola (strain DSM 17711 / JCM 13418 / NBRC 101707 / SANAE)</name>
    <dbReference type="NCBI Taxonomy" id="304371"/>
    <lineage>
        <taxon>Archaea</taxon>
        <taxon>Methanobacteriati</taxon>
        <taxon>Methanobacteriota</taxon>
        <taxon>Stenosarchaea group</taxon>
        <taxon>Methanomicrobia</taxon>
        <taxon>Methanocellales</taxon>
        <taxon>Methanocellaceae</taxon>
        <taxon>Methanocella</taxon>
    </lineage>
</organism>
<dbReference type="GO" id="GO:0016628">
    <property type="term" value="F:oxidoreductase activity, acting on the CH-CH group of donors, NAD or NADP as acceptor"/>
    <property type="evidence" value="ECO:0007669"/>
    <property type="project" value="InterPro"/>
</dbReference>
<evidence type="ECO:0000256" key="6">
    <source>
        <dbReference type="ARBA" id="ARBA00030172"/>
    </source>
</evidence>
<dbReference type="KEGG" id="mpd:MCP_0889"/>
<dbReference type="Pfam" id="PF00984">
    <property type="entry name" value="UDPG_MGDP_dh"/>
    <property type="match status" value="1"/>
</dbReference>
<dbReference type="EMBL" id="AP011532">
    <property type="protein sequence ID" value="BAI60961.1"/>
    <property type="molecule type" value="Genomic_DNA"/>
</dbReference>
<dbReference type="PIRSF" id="PIRSF500136">
    <property type="entry name" value="UDP_ManNAc_DH"/>
    <property type="match status" value="1"/>
</dbReference>
<dbReference type="OrthoDB" id="372050at2157"/>
<protein>
    <recommendedName>
        <fullName evidence="3">UDP-N-acetyl-D-mannosamine dehydrogenase</fullName>
        <ecNumber evidence="2">1.1.1.336</ecNumber>
    </recommendedName>
    <alternativeName>
        <fullName evidence="6">UDP-ManNAc 6-dehydrogenase</fullName>
    </alternativeName>
</protein>
<dbReference type="Gene3D" id="3.40.50.720">
    <property type="entry name" value="NAD(P)-binding Rossmann-like Domain"/>
    <property type="match status" value="2"/>
</dbReference>
<dbReference type="EC" id="1.1.1.336" evidence="2"/>
<dbReference type="InterPro" id="IPR036220">
    <property type="entry name" value="UDP-Glc/GDP-Man_DH_C_sf"/>
</dbReference>
<dbReference type="STRING" id="304371.MCP_0889"/>
<dbReference type="SUPFAM" id="SSF51735">
    <property type="entry name" value="NAD(P)-binding Rossmann-fold domains"/>
    <property type="match status" value="1"/>
</dbReference>
<evidence type="ECO:0000256" key="4">
    <source>
        <dbReference type="ARBA" id="ARBA00023002"/>
    </source>
</evidence>
<sequence>MSNKLKDILDKKGPIKNIGVVGMGYVGIPAAMLFANSPAFDHVYGFQRNSKSSGYKIDMLNRGESPLKGEEPGLEDLIKKVVQANKFKCISDFSKISELDAVTLSIQTPFKNPKDLIPDFSALTEGITLVGKYIKEGSLVVLESTITPGTTNSMARQILEKESGMKAGVDFALAHAPERVMVSRLLKNIQEHDRVIGGIDDISTKRAIELYSPVLTKGKVIPMTATAAEVTKTAENTFRDLQIAAANELALYCEAMGINFYEVRAGIDSLKGEGITRAILWPGAGVGGHCLTKDTYHLERGVKTNGGKLDYLQEEESLFVLARHINDFMPKHMFNLTIAALERVGETPKDANIAMLGWAFLKNSDDARNTPSEYYRDLMLSVGAKVKVHDPYVREYPGVDISHDLNEVISGSDAIAIFTGHDVYMDMVRTANNIKRLMGKYNPIIIDGRNIVNPDEYIEAGFIYKGIGRGDKNSHSIVNL</sequence>
<reference evidence="10 11" key="1">
    <citation type="journal article" date="2007" name="Appl. Environ. Microbiol.">
        <title>Isolation of key methanogens for global methane emission from rice paddy fields: a novel isolate affiliated with the clone cluster rice cluster I.</title>
        <authorList>
            <person name="Sakai S."/>
            <person name="Imachi H."/>
            <person name="Sekiguchi Y."/>
            <person name="Ohashi A."/>
            <person name="Harada H."/>
            <person name="Kamagata Y."/>
        </authorList>
    </citation>
    <scope>NUCLEOTIDE SEQUENCE [LARGE SCALE GENOMIC DNA]</scope>
    <source>
        <strain evidence="11">DSM 17711 / JCM 13418 / NBRC 101707 / SANAE</strain>
    </source>
</reference>
<accession>D1YWY9</accession>
<evidence type="ECO:0000256" key="3">
    <source>
        <dbReference type="ARBA" id="ARBA00016796"/>
    </source>
</evidence>
<dbReference type="Pfam" id="PF03720">
    <property type="entry name" value="UDPG_MGDP_dh_C"/>
    <property type="match status" value="1"/>
</dbReference>
<feature type="domain" description="UDP-glucose/GDP-mannose dehydrogenase C-terminal" evidence="9">
    <location>
        <begin position="354"/>
        <end position="454"/>
    </location>
</feature>
<dbReference type="SMART" id="SM00984">
    <property type="entry name" value="UDPG_MGDP_dh_C"/>
    <property type="match status" value="1"/>
</dbReference>
<dbReference type="eggNOG" id="arCOG00252">
    <property type="taxonomic scope" value="Archaea"/>
</dbReference>
<dbReference type="SUPFAM" id="SSF48179">
    <property type="entry name" value="6-phosphogluconate dehydrogenase C-terminal domain-like"/>
    <property type="match status" value="1"/>
</dbReference>
<dbReference type="SUPFAM" id="SSF52413">
    <property type="entry name" value="UDP-glucose/GDP-mannose dehydrogenase C-terminal domain"/>
    <property type="match status" value="1"/>
</dbReference>
<comment type="similarity">
    <text evidence="1 8">Belongs to the UDP-glucose/GDP-mannose dehydrogenase family.</text>
</comment>
<dbReference type="Pfam" id="PF03721">
    <property type="entry name" value="UDPG_MGDP_dh_N"/>
    <property type="match status" value="1"/>
</dbReference>
<evidence type="ECO:0000256" key="7">
    <source>
        <dbReference type="ARBA" id="ARBA00049130"/>
    </source>
</evidence>